<reference evidence="2 3" key="1">
    <citation type="journal article" date="2008" name="BMC Genomics">
        <title>Acidithiobacillus ferrooxidans metabolism: from genome sequence to industrial applications.</title>
        <authorList>
            <person name="Valdes J."/>
            <person name="Pedroso I."/>
            <person name="Quatrini R."/>
            <person name="Dodson R.J."/>
            <person name="Tettelin H."/>
            <person name="Blake R.II."/>
            <person name="Eisen J.A."/>
            <person name="Holmes D.S."/>
        </authorList>
    </citation>
    <scope>NUCLEOTIDE SEQUENCE [LARGE SCALE GENOMIC DNA]</scope>
    <source>
        <strain evidence="3">ATCC 23270 / DSM 14882 / CIP 104768 / NCIMB 8455</strain>
    </source>
</reference>
<feature type="compositionally biased region" description="Basic and acidic residues" evidence="1">
    <location>
        <begin position="157"/>
        <end position="169"/>
    </location>
</feature>
<proteinExistence type="predicted"/>
<dbReference type="HOGENOM" id="CLU_1393685_0_0_6"/>
<dbReference type="KEGG" id="afr:AFE_1748"/>
<gene>
    <name evidence="2" type="ordered locus">AFE_1748</name>
</gene>
<evidence type="ECO:0000313" key="2">
    <source>
        <dbReference type="EMBL" id="ACK79016.1"/>
    </source>
</evidence>
<dbReference type="PaxDb" id="243159-AFE_1748"/>
<dbReference type="STRING" id="243159.AFE_1748"/>
<dbReference type="Proteomes" id="UP000001362">
    <property type="component" value="Chromosome"/>
</dbReference>
<evidence type="ECO:0000313" key="3">
    <source>
        <dbReference type="Proteomes" id="UP000001362"/>
    </source>
</evidence>
<organism evidence="2 3">
    <name type="scientific">Acidithiobacillus ferrooxidans (strain ATCC 23270 / DSM 14882 / CIP 104768 / NCIMB 8455)</name>
    <name type="common">Ferrobacillus ferrooxidans (strain ATCC 23270)</name>
    <dbReference type="NCBI Taxonomy" id="243159"/>
    <lineage>
        <taxon>Bacteria</taxon>
        <taxon>Pseudomonadati</taxon>
        <taxon>Pseudomonadota</taxon>
        <taxon>Acidithiobacillia</taxon>
        <taxon>Acidithiobacillales</taxon>
        <taxon>Acidithiobacillaceae</taxon>
        <taxon>Acidithiobacillus</taxon>
    </lineage>
</organism>
<feature type="region of interest" description="Disordered" evidence="1">
    <location>
        <begin position="140"/>
        <end position="181"/>
    </location>
</feature>
<protein>
    <submittedName>
        <fullName evidence="2">Uncharacterized protein</fullName>
    </submittedName>
</protein>
<dbReference type="EMBL" id="CP001219">
    <property type="protein sequence ID" value="ACK79016.1"/>
    <property type="molecule type" value="Genomic_DNA"/>
</dbReference>
<accession>B7JBK6</accession>
<sequence>MGIGSQCMARLPILAAIPFLLRCGRCRPGARGTRPGDLAGVLKYGTIPGRIAWRLMAQPAGPQRRQNQDQQPLELLDGFRVLCLHLNALCSHVLYIYTAPSQRHASVLPSSAFSGHSVSPGSSRPKAKSLLVHRNGCCSPAERPESFPRKSLQAENRVPDESAAHEDATRAANGCDPAPKAYVGGCAARQAGRGR</sequence>
<keyword evidence="3" id="KW-1185">Reference proteome</keyword>
<evidence type="ECO:0000256" key="1">
    <source>
        <dbReference type="SAM" id="MobiDB-lite"/>
    </source>
</evidence>
<dbReference type="AlphaFoldDB" id="B7JBK6"/>
<name>B7JBK6_ACIF2</name>